<evidence type="ECO:0000256" key="2">
    <source>
        <dbReference type="ARBA" id="ARBA00013064"/>
    </source>
</evidence>
<dbReference type="GO" id="GO:0004725">
    <property type="term" value="F:protein tyrosine phosphatase activity"/>
    <property type="evidence" value="ECO:0007669"/>
    <property type="project" value="UniProtKB-EC"/>
</dbReference>
<dbReference type="EMBL" id="CYKH01000248">
    <property type="protein sequence ID" value="CUF14551.1"/>
    <property type="molecule type" value="Genomic_DNA"/>
</dbReference>
<dbReference type="InterPro" id="IPR029021">
    <property type="entry name" value="Prot-tyrosine_phosphatase-like"/>
</dbReference>
<evidence type="ECO:0000256" key="3">
    <source>
        <dbReference type="ARBA" id="ARBA00022490"/>
    </source>
</evidence>
<dbReference type="OrthoDB" id="6375174at2759"/>
<evidence type="ECO:0000313" key="7">
    <source>
        <dbReference type="Proteomes" id="UP000051952"/>
    </source>
</evidence>
<name>A0A0S4IQB3_BODSA</name>
<proteinExistence type="predicted"/>
<evidence type="ECO:0000256" key="4">
    <source>
        <dbReference type="ARBA" id="ARBA00022801"/>
    </source>
</evidence>
<dbReference type="OMA" id="PWNPISE"/>
<organism evidence="6 7">
    <name type="scientific">Bodo saltans</name>
    <name type="common">Flagellated protozoan</name>
    <dbReference type="NCBI Taxonomy" id="75058"/>
    <lineage>
        <taxon>Eukaryota</taxon>
        <taxon>Discoba</taxon>
        <taxon>Euglenozoa</taxon>
        <taxon>Kinetoplastea</taxon>
        <taxon>Metakinetoplastina</taxon>
        <taxon>Eubodonida</taxon>
        <taxon>Bodonidae</taxon>
        <taxon>Bodo</taxon>
    </lineage>
</organism>
<gene>
    <name evidence="6" type="ORF">BSAL_59575</name>
</gene>
<dbReference type="PANTHER" id="PTHR31126">
    <property type="entry name" value="TYROSINE-PROTEIN PHOSPHATASE"/>
    <property type="match status" value="1"/>
</dbReference>
<evidence type="ECO:0000313" key="6">
    <source>
        <dbReference type="EMBL" id="CUF14551.1"/>
    </source>
</evidence>
<dbReference type="FunFam" id="3.90.190.10:FF:000035">
    <property type="entry name" value="Tyrosine phosphatase, putative"/>
    <property type="match status" value="1"/>
</dbReference>
<dbReference type="PRINTS" id="PR01911">
    <property type="entry name" value="PFDSPHPHTASE"/>
</dbReference>
<dbReference type="SUPFAM" id="SSF52799">
    <property type="entry name" value="(Phosphotyrosine protein) phosphatases II"/>
    <property type="match status" value="1"/>
</dbReference>
<evidence type="ECO:0000256" key="5">
    <source>
        <dbReference type="ARBA" id="ARBA00022912"/>
    </source>
</evidence>
<dbReference type="EC" id="3.1.3.48" evidence="2"/>
<dbReference type="InterPro" id="IPR004861">
    <property type="entry name" value="Siw14-like"/>
</dbReference>
<keyword evidence="5" id="KW-0904">Protein phosphatase</keyword>
<keyword evidence="3" id="KW-0963">Cytoplasm</keyword>
<keyword evidence="4" id="KW-0378">Hydrolase</keyword>
<reference evidence="7" key="1">
    <citation type="submission" date="2015-09" db="EMBL/GenBank/DDBJ databases">
        <authorList>
            <consortium name="Pathogen Informatics"/>
        </authorList>
    </citation>
    <scope>NUCLEOTIDE SEQUENCE [LARGE SCALE GENOMIC DNA]</scope>
    <source>
        <strain evidence="7">Lake Konstanz</strain>
    </source>
</reference>
<dbReference type="GO" id="GO:0005737">
    <property type="term" value="C:cytoplasm"/>
    <property type="evidence" value="ECO:0007669"/>
    <property type="project" value="UniProtKB-SubCell"/>
</dbReference>
<keyword evidence="7" id="KW-1185">Reference proteome</keyword>
<evidence type="ECO:0000256" key="1">
    <source>
        <dbReference type="ARBA" id="ARBA00004496"/>
    </source>
</evidence>
<dbReference type="Pfam" id="PF03162">
    <property type="entry name" value="Y_phosphatase2"/>
    <property type="match status" value="1"/>
</dbReference>
<dbReference type="Gene3D" id="3.90.190.10">
    <property type="entry name" value="Protein tyrosine phosphatase superfamily"/>
    <property type="match status" value="1"/>
</dbReference>
<comment type="subcellular location">
    <subcellularLocation>
        <location evidence="1">Cytoplasm</location>
    </subcellularLocation>
</comment>
<dbReference type="VEuPathDB" id="TriTrypDB:BSAL_59575"/>
<accession>A0A0S4IQB3</accession>
<protein>
    <recommendedName>
        <fullName evidence="2">protein-tyrosine-phosphatase</fullName>
        <ecNumber evidence="2">3.1.3.48</ecNumber>
    </recommendedName>
</protein>
<dbReference type="InterPro" id="IPR020428">
    <property type="entry name" value="PFA-DSPs"/>
</dbReference>
<dbReference type="AlphaFoldDB" id="A0A0S4IQB3"/>
<sequence length="177" mass="19808">MKLVPHNFGMVEEEIYRCGTPSPIHYPFLEGLGLRTCIVLSDQVDETLVQWLHENRIQTLFPAAAGPDSSGYGALHRGSMTLPEPTVIELLQVLLDPVNYPVLVTCTTGRYRTGITLGCLRKLQGWNMTSILEEYRRFAGVKGRIENEEFMELFDVDSVTKVLPGGRKPTILYPALA</sequence>
<dbReference type="PANTHER" id="PTHR31126:SF8">
    <property type="entry name" value="TYROSINE-PROTEIN PHOSPHATASE OCA1-RELATED"/>
    <property type="match status" value="1"/>
</dbReference>
<dbReference type="Proteomes" id="UP000051952">
    <property type="component" value="Unassembled WGS sequence"/>
</dbReference>